<name>A0A8H4RKB4_9HELO</name>
<evidence type="ECO:0000313" key="1">
    <source>
        <dbReference type="EMBL" id="KAF4630366.1"/>
    </source>
</evidence>
<protein>
    <submittedName>
        <fullName evidence="1">Uncharacterized protein</fullName>
    </submittedName>
</protein>
<dbReference type="Proteomes" id="UP000566819">
    <property type="component" value="Unassembled WGS sequence"/>
</dbReference>
<reference evidence="1 2" key="1">
    <citation type="submission" date="2020-03" db="EMBL/GenBank/DDBJ databases">
        <title>Draft Genome Sequence of Cudoniella acicularis.</title>
        <authorList>
            <person name="Buettner E."/>
            <person name="Kellner H."/>
        </authorList>
    </citation>
    <scope>NUCLEOTIDE SEQUENCE [LARGE SCALE GENOMIC DNA]</scope>
    <source>
        <strain evidence="1 2">DSM 108380</strain>
    </source>
</reference>
<organism evidence="1 2">
    <name type="scientific">Cudoniella acicularis</name>
    <dbReference type="NCBI Taxonomy" id="354080"/>
    <lineage>
        <taxon>Eukaryota</taxon>
        <taxon>Fungi</taxon>
        <taxon>Dikarya</taxon>
        <taxon>Ascomycota</taxon>
        <taxon>Pezizomycotina</taxon>
        <taxon>Leotiomycetes</taxon>
        <taxon>Helotiales</taxon>
        <taxon>Tricladiaceae</taxon>
        <taxon>Cudoniella</taxon>
    </lineage>
</organism>
<comment type="caution">
    <text evidence="1">The sequence shown here is derived from an EMBL/GenBank/DDBJ whole genome shotgun (WGS) entry which is preliminary data.</text>
</comment>
<keyword evidence="2" id="KW-1185">Reference proteome</keyword>
<evidence type="ECO:0000313" key="2">
    <source>
        <dbReference type="Proteomes" id="UP000566819"/>
    </source>
</evidence>
<proteinExistence type="predicted"/>
<dbReference type="EMBL" id="JAAMPI010000557">
    <property type="protein sequence ID" value="KAF4630366.1"/>
    <property type="molecule type" value="Genomic_DNA"/>
</dbReference>
<accession>A0A8H4RKB4</accession>
<sequence length="119" mass="13161">MICLPGGVSFLCRYRGDSSLIPNPFEQSLRAISFPRLVKPPIAVQIAQVETGRLGQMVMENERAVLAAYSTPTLRESRQPLNGHGVFHNALAARVYQLAQVQPLAFPNPPAYHWKYAAS</sequence>
<dbReference type="AlphaFoldDB" id="A0A8H4RKB4"/>
<gene>
    <name evidence="1" type="ORF">G7Y89_g7771</name>
</gene>